<feature type="transmembrane region" description="Helical" evidence="1">
    <location>
        <begin position="74"/>
        <end position="92"/>
    </location>
</feature>
<keyword evidence="1" id="KW-1133">Transmembrane helix</keyword>
<dbReference type="GO" id="GO:0000155">
    <property type="term" value="F:phosphorelay sensor kinase activity"/>
    <property type="evidence" value="ECO:0007669"/>
    <property type="project" value="InterPro"/>
</dbReference>
<evidence type="ECO:0000259" key="2">
    <source>
        <dbReference type="Pfam" id="PF06580"/>
    </source>
</evidence>
<dbReference type="Proteomes" id="UP000557307">
    <property type="component" value="Unassembled WGS sequence"/>
</dbReference>
<protein>
    <submittedName>
        <fullName evidence="3">Sensor histidine kinase YesM</fullName>
    </submittedName>
</protein>
<dbReference type="InterPro" id="IPR010559">
    <property type="entry name" value="Sig_transdc_His_kin_internal"/>
</dbReference>
<dbReference type="SUPFAM" id="SSF55874">
    <property type="entry name" value="ATPase domain of HSP90 chaperone/DNA topoisomerase II/histidine kinase"/>
    <property type="match status" value="1"/>
</dbReference>
<name>A0A840TTY9_9BACT</name>
<dbReference type="RefSeq" id="WP_184175068.1">
    <property type="nucleotide sequence ID" value="NZ_JACHGF010000004.1"/>
</dbReference>
<dbReference type="PANTHER" id="PTHR34220:SF7">
    <property type="entry name" value="SENSOR HISTIDINE KINASE YPDA"/>
    <property type="match status" value="1"/>
</dbReference>
<dbReference type="InterPro" id="IPR036890">
    <property type="entry name" value="HATPase_C_sf"/>
</dbReference>
<gene>
    <name evidence="3" type="ORF">HNQ92_003285</name>
</gene>
<feature type="transmembrane region" description="Helical" evidence="1">
    <location>
        <begin position="12"/>
        <end position="30"/>
    </location>
</feature>
<keyword evidence="1" id="KW-0812">Transmembrane</keyword>
<organism evidence="3 4">
    <name type="scientific">Rhabdobacter roseus</name>
    <dbReference type="NCBI Taxonomy" id="1655419"/>
    <lineage>
        <taxon>Bacteria</taxon>
        <taxon>Pseudomonadati</taxon>
        <taxon>Bacteroidota</taxon>
        <taxon>Cytophagia</taxon>
        <taxon>Cytophagales</taxon>
        <taxon>Cytophagaceae</taxon>
        <taxon>Rhabdobacter</taxon>
    </lineage>
</organism>
<evidence type="ECO:0000313" key="4">
    <source>
        <dbReference type="Proteomes" id="UP000557307"/>
    </source>
</evidence>
<proteinExistence type="predicted"/>
<dbReference type="Pfam" id="PF06580">
    <property type="entry name" value="His_kinase"/>
    <property type="match status" value="1"/>
</dbReference>
<comment type="caution">
    <text evidence="3">The sequence shown here is derived from an EMBL/GenBank/DDBJ whole genome shotgun (WGS) entry which is preliminary data.</text>
</comment>
<keyword evidence="1" id="KW-0472">Membrane</keyword>
<dbReference type="PANTHER" id="PTHR34220">
    <property type="entry name" value="SENSOR HISTIDINE KINASE YPDA"/>
    <property type="match status" value="1"/>
</dbReference>
<reference evidence="3 4" key="1">
    <citation type="submission" date="2020-08" db="EMBL/GenBank/DDBJ databases">
        <title>Genomic Encyclopedia of Type Strains, Phase IV (KMG-IV): sequencing the most valuable type-strain genomes for metagenomic binning, comparative biology and taxonomic classification.</title>
        <authorList>
            <person name="Goeker M."/>
        </authorList>
    </citation>
    <scope>NUCLEOTIDE SEQUENCE [LARGE SCALE GENOMIC DNA]</scope>
    <source>
        <strain evidence="3 4">DSM 105074</strain>
    </source>
</reference>
<accession>A0A840TTY9</accession>
<feature type="transmembrane region" description="Helical" evidence="1">
    <location>
        <begin position="127"/>
        <end position="146"/>
    </location>
</feature>
<keyword evidence="3" id="KW-0808">Transferase</keyword>
<dbReference type="Gene3D" id="3.30.565.10">
    <property type="entry name" value="Histidine kinase-like ATPase, C-terminal domain"/>
    <property type="match status" value="1"/>
</dbReference>
<dbReference type="InterPro" id="IPR050640">
    <property type="entry name" value="Bact_2-comp_sensor_kinase"/>
</dbReference>
<evidence type="ECO:0000313" key="3">
    <source>
        <dbReference type="EMBL" id="MBB5285137.1"/>
    </source>
</evidence>
<dbReference type="GO" id="GO:0016020">
    <property type="term" value="C:membrane"/>
    <property type="evidence" value="ECO:0007669"/>
    <property type="project" value="InterPro"/>
</dbReference>
<sequence>MISLSPRRYVTILTHVLIWSLLGIFLLLWQPLTWNVILPTQFWIKQAFLFSLLVAIFYINALFGVPRLLLRNRIAWFVVLNLLSVLLVSFLVQRLEVFINMREYMERAYRAAREAGGVMKREDWLDYFSLMTALMVLGISTSLTAVQNWQKDMLLRQTLEREKINSELSFLKAQINPHFFFNTLNNIYALTVVDVEAARESLHNLSRMMRYVLYETQQEKVMLSHEIDFVQDYIKLMKLRLTEKVVVQFEAPTPLSDVPIAPMLLLPFIENAFKHGVSAVQASHIVIVVRQQGNLLQLEVRNTLFNDKKVTLDESNGIGLVNTRRRLDLLYPSRYTLEAGEKGSEYVVNLKLNVT</sequence>
<keyword evidence="3" id="KW-0418">Kinase</keyword>
<feature type="domain" description="Signal transduction histidine kinase internal region" evidence="2">
    <location>
        <begin position="167"/>
        <end position="244"/>
    </location>
</feature>
<dbReference type="AlphaFoldDB" id="A0A840TTY9"/>
<evidence type="ECO:0000256" key="1">
    <source>
        <dbReference type="SAM" id="Phobius"/>
    </source>
</evidence>
<feature type="transmembrane region" description="Helical" evidence="1">
    <location>
        <begin position="42"/>
        <end position="62"/>
    </location>
</feature>
<keyword evidence="4" id="KW-1185">Reference proteome</keyword>
<dbReference type="EMBL" id="JACHGF010000004">
    <property type="protein sequence ID" value="MBB5285137.1"/>
    <property type="molecule type" value="Genomic_DNA"/>
</dbReference>